<dbReference type="GO" id="GO:0003677">
    <property type="term" value="F:DNA binding"/>
    <property type="evidence" value="ECO:0007669"/>
    <property type="project" value="InterPro"/>
</dbReference>
<sequence length="378" mass="40987">MSRLRSAREARGWSQLRLVREIERRLRAAGTLSVTPASLKVYVSEWENGRRSIGADYRAVLRGIFGLTDAELFDDDAPGVDLADAYTELAQRIALAESIDHRMAETLAQQTELMRTMDRQLGAPAIAEQMRAHLKALDDALAYAVLPRARRPVARVLSSASTLAGWQALDVGAVDRAWRHYETARRAAEEASSAPLLAHAMGEQAYVLVDLGHAELAVELIREALNTAAGKSPARLTAWLRAAEAELCALAGAGRDGRAALELAAAALPDGSDERDEDVSGLFLNGAHLARWRGNVLAMLGDGNAIGDLYGALERMDGTFTRAAAGLRIGLAQAHFARDEIAEAQHQAQQARLIVNRTGSLRQRRRLDRLAGLLPDGR</sequence>
<protein>
    <submittedName>
        <fullName evidence="1">Uncharacterized protein</fullName>
    </submittedName>
</protein>
<evidence type="ECO:0000313" key="2">
    <source>
        <dbReference type="Proteomes" id="UP000635606"/>
    </source>
</evidence>
<proteinExistence type="predicted"/>
<gene>
    <name evidence="1" type="ORF">Voc01_005520</name>
</gene>
<dbReference type="Gene3D" id="1.10.260.40">
    <property type="entry name" value="lambda repressor-like DNA-binding domains"/>
    <property type="match status" value="1"/>
</dbReference>
<evidence type="ECO:0000313" key="1">
    <source>
        <dbReference type="EMBL" id="GIJ65635.1"/>
    </source>
</evidence>
<accession>A0A8J4E7Z3</accession>
<dbReference type="InterPro" id="IPR011990">
    <property type="entry name" value="TPR-like_helical_dom_sf"/>
</dbReference>
<reference evidence="1" key="1">
    <citation type="submission" date="2021-01" db="EMBL/GenBank/DDBJ databases">
        <title>Whole genome shotgun sequence of Virgisporangium ochraceum NBRC 16418.</title>
        <authorList>
            <person name="Komaki H."/>
            <person name="Tamura T."/>
        </authorList>
    </citation>
    <scope>NUCLEOTIDE SEQUENCE</scope>
    <source>
        <strain evidence="1">NBRC 16418</strain>
    </source>
</reference>
<dbReference type="AlphaFoldDB" id="A0A8J4E7Z3"/>
<dbReference type="SUPFAM" id="SSF48452">
    <property type="entry name" value="TPR-like"/>
    <property type="match status" value="1"/>
</dbReference>
<keyword evidence="2" id="KW-1185">Reference proteome</keyword>
<name>A0A8J4E7Z3_9ACTN</name>
<dbReference type="CDD" id="cd00093">
    <property type="entry name" value="HTH_XRE"/>
    <property type="match status" value="1"/>
</dbReference>
<comment type="caution">
    <text evidence="1">The sequence shown here is derived from an EMBL/GenBank/DDBJ whole genome shotgun (WGS) entry which is preliminary data.</text>
</comment>
<dbReference type="InterPro" id="IPR001387">
    <property type="entry name" value="Cro/C1-type_HTH"/>
</dbReference>
<dbReference type="InterPro" id="IPR010982">
    <property type="entry name" value="Lambda_DNA-bd_dom_sf"/>
</dbReference>
<dbReference type="Proteomes" id="UP000635606">
    <property type="component" value="Unassembled WGS sequence"/>
</dbReference>
<organism evidence="1 2">
    <name type="scientific">Virgisporangium ochraceum</name>
    <dbReference type="NCBI Taxonomy" id="65505"/>
    <lineage>
        <taxon>Bacteria</taxon>
        <taxon>Bacillati</taxon>
        <taxon>Actinomycetota</taxon>
        <taxon>Actinomycetes</taxon>
        <taxon>Micromonosporales</taxon>
        <taxon>Micromonosporaceae</taxon>
        <taxon>Virgisporangium</taxon>
    </lineage>
</organism>
<dbReference type="EMBL" id="BOPH01000007">
    <property type="protein sequence ID" value="GIJ65635.1"/>
    <property type="molecule type" value="Genomic_DNA"/>
</dbReference>